<dbReference type="AlphaFoldDB" id="A0A4P9YWH7"/>
<dbReference type="InterPro" id="IPR011009">
    <property type="entry name" value="Kinase-like_dom_sf"/>
</dbReference>
<feature type="domain" description="Protein kinase" evidence="3">
    <location>
        <begin position="1"/>
        <end position="264"/>
    </location>
</feature>
<protein>
    <submittedName>
        <fullName evidence="4">Kinase-like domain-containing protein</fullName>
    </submittedName>
</protein>
<reference evidence="5" key="1">
    <citation type="journal article" date="2018" name="Nat. Microbiol.">
        <title>Leveraging single-cell genomics to expand the fungal tree of life.</title>
        <authorList>
            <person name="Ahrendt S.R."/>
            <person name="Quandt C.A."/>
            <person name="Ciobanu D."/>
            <person name="Clum A."/>
            <person name="Salamov A."/>
            <person name="Andreopoulos B."/>
            <person name="Cheng J.F."/>
            <person name="Woyke T."/>
            <person name="Pelin A."/>
            <person name="Henrissat B."/>
            <person name="Reynolds N.K."/>
            <person name="Benny G.L."/>
            <person name="Smith M.E."/>
            <person name="James T.Y."/>
            <person name="Grigoriev I.V."/>
        </authorList>
    </citation>
    <scope>NUCLEOTIDE SEQUENCE [LARGE SCALE GENOMIC DNA]</scope>
    <source>
        <strain evidence="5">Benny S71-1</strain>
    </source>
</reference>
<dbReference type="InterPro" id="IPR008271">
    <property type="entry name" value="Ser/Thr_kinase_AS"/>
</dbReference>
<dbReference type="InterPro" id="IPR000719">
    <property type="entry name" value="Prot_kinase_dom"/>
</dbReference>
<keyword evidence="2" id="KW-0067">ATP-binding</keyword>
<dbReference type="PIRSF" id="PIRSF000654">
    <property type="entry name" value="Integrin-linked_kinase"/>
    <property type="match status" value="1"/>
</dbReference>
<evidence type="ECO:0000313" key="5">
    <source>
        <dbReference type="Proteomes" id="UP000278143"/>
    </source>
</evidence>
<evidence type="ECO:0000313" key="4">
    <source>
        <dbReference type="EMBL" id="RKP24367.1"/>
    </source>
</evidence>
<dbReference type="PROSITE" id="PS50011">
    <property type="entry name" value="PROTEIN_KINASE_DOM"/>
    <property type="match status" value="1"/>
</dbReference>
<dbReference type="OrthoDB" id="40902at2759"/>
<dbReference type="EMBL" id="KZ990266">
    <property type="protein sequence ID" value="RKP24367.1"/>
    <property type="molecule type" value="Genomic_DNA"/>
</dbReference>
<evidence type="ECO:0000256" key="1">
    <source>
        <dbReference type="ARBA" id="ARBA00022741"/>
    </source>
</evidence>
<feature type="non-terminal residue" evidence="4">
    <location>
        <position position="285"/>
    </location>
</feature>
<keyword evidence="4" id="KW-0808">Transferase</keyword>
<dbReference type="CDD" id="cd05117">
    <property type="entry name" value="STKc_CAMK"/>
    <property type="match status" value="1"/>
</dbReference>
<organism evidence="4 5">
    <name type="scientific">Syncephalis pseudoplumigaleata</name>
    <dbReference type="NCBI Taxonomy" id="1712513"/>
    <lineage>
        <taxon>Eukaryota</taxon>
        <taxon>Fungi</taxon>
        <taxon>Fungi incertae sedis</taxon>
        <taxon>Zoopagomycota</taxon>
        <taxon>Zoopagomycotina</taxon>
        <taxon>Zoopagomycetes</taxon>
        <taxon>Zoopagales</taxon>
        <taxon>Piptocephalidaceae</taxon>
        <taxon>Syncephalis</taxon>
    </lineage>
</organism>
<keyword evidence="1" id="KW-0547">Nucleotide-binding</keyword>
<feature type="non-terminal residue" evidence="4">
    <location>
        <position position="1"/>
    </location>
</feature>
<accession>A0A4P9YWH7</accession>
<name>A0A4P9YWH7_9FUNG</name>
<gene>
    <name evidence="4" type="ORF">SYNPS1DRAFT_6993</name>
</gene>
<keyword evidence="4" id="KW-0418">Kinase</keyword>
<dbReference type="SUPFAM" id="SSF56112">
    <property type="entry name" value="Protein kinase-like (PK-like)"/>
    <property type="match status" value="1"/>
</dbReference>
<evidence type="ECO:0000259" key="3">
    <source>
        <dbReference type="PROSITE" id="PS50011"/>
    </source>
</evidence>
<dbReference type="PANTHER" id="PTHR24347">
    <property type="entry name" value="SERINE/THREONINE-PROTEIN KINASE"/>
    <property type="match status" value="1"/>
</dbReference>
<sequence length="285" mass="33309">SGTFANVYLGQCKSTRTRVAMKVCKKNALHNNMRTKHGTNYFEEMKTLRMAKGHPNIVKYYEMAETEKCIYIMMQYADGGDLFEYFNKHSRLPELKAKYIIFQILHGIKHLHDLNIIHRDLKPENILLVKEEAYPRILISDFGMARFLQHDDIYQQTMCGTQHYLAPDVLLRKSSMRAEGYGKEVDMWSVGVILYILLSATVPYCAEKEGPEALLMHILTEDLTFPEDDWRGISDAAKHFIMHLLDLNRKTRYTVHQALEHPWIKSDEHDMRHRFSNDLNTQSTP</sequence>
<keyword evidence="5" id="KW-1185">Reference proteome</keyword>
<dbReference type="Proteomes" id="UP000278143">
    <property type="component" value="Unassembled WGS sequence"/>
</dbReference>
<dbReference type="FunFam" id="1.10.510.10:FF:000571">
    <property type="entry name" value="Maternal embryonic leucine zipper kinase"/>
    <property type="match status" value="1"/>
</dbReference>
<proteinExistence type="predicted"/>
<evidence type="ECO:0000256" key="2">
    <source>
        <dbReference type="ARBA" id="ARBA00022840"/>
    </source>
</evidence>
<dbReference type="PROSITE" id="PS00108">
    <property type="entry name" value="PROTEIN_KINASE_ST"/>
    <property type="match status" value="1"/>
</dbReference>
<dbReference type="GO" id="GO:0005524">
    <property type="term" value="F:ATP binding"/>
    <property type="evidence" value="ECO:0007669"/>
    <property type="project" value="UniProtKB-KW"/>
</dbReference>
<dbReference type="Gene3D" id="1.10.510.10">
    <property type="entry name" value="Transferase(Phosphotransferase) domain 1"/>
    <property type="match status" value="1"/>
</dbReference>
<dbReference type="Pfam" id="PF00069">
    <property type="entry name" value="Pkinase"/>
    <property type="match status" value="1"/>
</dbReference>
<dbReference type="GO" id="GO:0004672">
    <property type="term" value="F:protein kinase activity"/>
    <property type="evidence" value="ECO:0007669"/>
    <property type="project" value="InterPro"/>
</dbReference>
<dbReference type="SMART" id="SM00220">
    <property type="entry name" value="S_TKc"/>
    <property type="match status" value="1"/>
</dbReference>